<proteinExistence type="predicted"/>
<evidence type="ECO:0000313" key="1">
    <source>
        <dbReference type="EMBL" id="SNR52296.1"/>
    </source>
</evidence>
<dbReference type="EMBL" id="FZNW01000008">
    <property type="protein sequence ID" value="SNR52296.1"/>
    <property type="molecule type" value="Genomic_DNA"/>
</dbReference>
<keyword evidence="2" id="KW-1185">Reference proteome</keyword>
<dbReference type="RefSeq" id="WP_245818647.1">
    <property type="nucleotide sequence ID" value="NZ_FZNW01000008.1"/>
</dbReference>
<organism evidence="1 2">
    <name type="scientific">Haloechinothrix alba</name>
    <dbReference type="NCBI Taxonomy" id="664784"/>
    <lineage>
        <taxon>Bacteria</taxon>
        <taxon>Bacillati</taxon>
        <taxon>Actinomycetota</taxon>
        <taxon>Actinomycetes</taxon>
        <taxon>Pseudonocardiales</taxon>
        <taxon>Pseudonocardiaceae</taxon>
        <taxon>Haloechinothrix</taxon>
    </lineage>
</organism>
<dbReference type="Gene3D" id="3.90.1150.10">
    <property type="entry name" value="Aspartate Aminotransferase, domain 1"/>
    <property type="match status" value="1"/>
</dbReference>
<dbReference type="SUPFAM" id="SSF53383">
    <property type="entry name" value="PLP-dependent transferases"/>
    <property type="match status" value="1"/>
</dbReference>
<accession>A0A238X0B1</accession>
<dbReference type="InterPro" id="IPR015422">
    <property type="entry name" value="PyrdxlP-dep_Trfase_small"/>
</dbReference>
<protein>
    <submittedName>
        <fullName evidence="1">Selenocysteine lyase/Cysteine desulfurase</fullName>
    </submittedName>
</protein>
<evidence type="ECO:0000313" key="2">
    <source>
        <dbReference type="Proteomes" id="UP000198348"/>
    </source>
</evidence>
<dbReference type="GO" id="GO:0016829">
    <property type="term" value="F:lyase activity"/>
    <property type="evidence" value="ECO:0007669"/>
    <property type="project" value="UniProtKB-KW"/>
</dbReference>
<dbReference type="AlphaFoldDB" id="A0A238X0B1"/>
<gene>
    <name evidence="1" type="ORF">SAMN06265360_108150</name>
</gene>
<keyword evidence="1" id="KW-0456">Lyase</keyword>
<name>A0A238X0B1_9PSEU</name>
<dbReference type="Proteomes" id="UP000198348">
    <property type="component" value="Unassembled WGS sequence"/>
</dbReference>
<sequence>MNEHAPVPGGLRLADLRAGPNALAQHYSRFDVANRLPLTGHSHQAWPDVAIDGQLAAFTDAAAELDGKWDRAADKAEEVRDGYRALLGDPDGELALGASTHELLVRFLSGLDLCGRRRLVTTDGEFHTVRRQLDRLAEAGVEVVRVPAEPADTLAERLAAEVDGRAAAVLVSAVLFETARIVPGLDGLAESCARWDAELLVDAYHALGVVGMPIHEQGLGAAWIVGGGYKYLQLGEGNCFLRLPRHADRFRPVVTGWFSEFSARSQRPGAGEVAYGSGAARFAGATYDPTSHYRAASVFEFFRAQGLTPAFLREVSLHQNSVLADAFDELALPPELVTRDRTRPRSDYAGFLALRCAEASAVRASLARYGVYTDHRGDYLRFGPAPYLSDRQLRDAMAALGEVLRVGRGTGGVTLPKSRGNG</sequence>
<reference evidence="1 2" key="1">
    <citation type="submission" date="2017-06" db="EMBL/GenBank/DDBJ databases">
        <authorList>
            <person name="Kim H.J."/>
            <person name="Triplett B.A."/>
        </authorList>
    </citation>
    <scope>NUCLEOTIDE SEQUENCE [LARGE SCALE GENOMIC DNA]</scope>
    <source>
        <strain evidence="1 2">DSM 45207</strain>
    </source>
</reference>
<dbReference type="Gene3D" id="3.40.640.10">
    <property type="entry name" value="Type I PLP-dependent aspartate aminotransferase-like (Major domain)"/>
    <property type="match status" value="1"/>
</dbReference>
<dbReference type="InterPro" id="IPR015421">
    <property type="entry name" value="PyrdxlP-dep_Trfase_major"/>
</dbReference>
<dbReference type="InterPro" id="IPR015424">
    <property type="entry name" value="PyrdxlP-dep_Trfase"/>
</dbReference>